<keyword evidence="16" id="KW-0411">Iron-sulfur</keyword>
<dbReference type="InterPro" id="IPR011712">
    <property type="entry name" value="Sig_transdc_His_kin_sub3_dim/P"/>
</dbReference>
<keyword evidence="7" id="KW-0963">Cytoplasm</keyword>
<dbReference type="GO" id="GO:0000155">
    <property type="term" value="F:phosphorelay sensor kinase activity"/>
    <property type="evidence" value="ECO:0007669"/>
    <property type="project" value="InterPro"/>
</dbReference>
<dbReference type="Pfam" id="PF02518">
    <property type="entry name" value="HATPase_c"/>
    <property type="match status" value="1"/>
</dbReference>
<evidence type="ECO:0000256" key="4">
    <source>
        <dbReference type="ARBA" id="ARBA00012438"/>
    </source>
</evidence>
<evidence type="ECO:0000313" key="21">
    <source>
        <dbReference type="Proteomes" id="UP000216339"/>
    </source>
</evidence>
<keyword evidence="21" id="KW-1185">Reference proteome</keyword>
<dbReference type="InterPro" id="IPR003594">
    <property type="entry name" value="HATPase_dom"/>
</dbReference>
<dbReference type="PANTHER" id="PTHR24421:SF10">
    <property type="entry name" value="NITRATE_NITRITE SENSOR PROTEIN NARQ"/>
    <property type="match status" value="1"/>
</dbReference>
<sequence>MGPLASLSNGTTPAQRLAALVLTPVGRDAELVGRVLTDDDLEVVSLPDAPGLCTSVGRPDAGAVVLTGEALSLPGIEVLAEALAGEPDWSELPFVLFVDAGWSAGDYLGLTGLLGGRRHVTVLERPIQPVAFRSVVRLAVEARRQQLRVRDLLDRVQRFNAELQDRVDEQTAALRDRAHQVESLARSLSEAELRERERVAQLLHDDVQQTLYGLKIHVDLLSRAAGGADGLGDRVEGYVDEAINQTRLLATELHPPSLFDDGVGAALGWVADYARQRYGLTVHLDVTSAGTMPSHGVRSLLTRVARELLFNVVKHAGTGEAWVRAWCDAEGCHLSVRDEGEGFDDHDSADATGLGLSELRHRLGLAGGQLEVDSVPHQGTTVTAVLPLADA</sequence>
<dbReference type="PANTHER" id="PTHR24421">
    <property type="entry name" value="NITRATE/NITRITE SENSOR PROTEIN NARX-RELATED"/>
    <property type="match status" value="1"/>
</dbReference>
<evidence type="ECO:0000256" key="11">
    <source>
        <dbReference type="ARBA" id="ARBA00022741"/>
    </source>
</evidence>
<dbReference type="PRINTS" id="PR00344">
    <property type="entry name" value="BCTRLSENSOR"/>
</dbReference>
<accession>A0A271J4C5</accession>
<evidence type="ECO:0000256" key="5">
    <source>
        <dbReference type="ARBA" id="ARBA00017322"/>
    </source>
</evidence>
<comment type="subcellular location">
    <subcellularLocation>
        <location evidence="3">Cytoplasm</location>
    </subcellularLocation>
</comment>
<dbReference type="Pfam" id="PF07730">
    <property type="entry name" value="HisKA_3"/>
    <property type="match status" value="1"/>
</dbReference>
<evidence type="ECO:0000256" key="7">
    <source>
        <dbReference type="ARBA" id="ARBA00022490"/>
    </source>
</evidence>
<evidence type="ECO:0000256" key="3">
    <source>
        <dbReference type="ARBA" id="ARBA00004496"/>
    </source>
</evidence>
<keyword evidence="13" id="KW-0067">ATP-binding</keyword>
<evidence type="ECO:0000313" key="20">
    <source>
        <dbReference type="EMBL" id="PAP78293.1"/>
    </source>
</evidence>
<dbReference type="PROSITE" id="PS50109">
    <property type="entry name" value="HIS_KIN"/>
    <property type="match status" value="1"/>
</dbReference>
<keyword evidence="8" id="KW-0597">Phosphoprotein</keyword>
<dbReference type="GO" id="GO:0051539">
    <property type="term" value="F:4 iron, 4 sulfur cluster binding"/>
    <property type="evidence" value="ECO:0007669"/>
    <property type="project" value="UniProtKB-KW"/>
</dbReference>
<evidence type="ECO:0000256" key="12">
    <source>
        <dbReference type="ARBA" id="ARBA00022777"/>
    </source>
</evidence>
<keyword evidence="9" id="KW-0808">Transferase</keyword>
<keyword evidence="15" id="KW-0902">Two-component regulatory system</keyword>
<proteinExistence type="predicted"/>
<dbReference type="SUPFAM" id="SSF55874">
    <property type="entry name" value="ATPase domain of HSP90 chaperone/DNA topoisomerase II/histidine kinase"/>
    <property type="match status" value="1"/>
</dbReference>
<feature type="domain" description="Histidine kinase" evidence="19">
    <location>
        <begin position="202"/>
        <end position="390"/>
    </location>
</feature>
<dbReference type="EC" id="2.7.13.3" evidence="4"/>
<evidence type="ECO:0000256" key="15">
    <source>
        <dbReference type="ARBA" id="ARBA00023012"/>
    </source>
</evidence>
<organism evidence="20 21">
    <name type="scientific">Rubrivirga marina</name>
    <dbReference type="NCBI Taxonomy" id="1196024"/>
    <lineage>
        <taxon>Bacteria</taxon>
        <taxon>Pseudomonadati</taxon>
        <taxon>Rhodothermota</taxon>
        <taxon>Rhodothermia</taxon>
        <taxon>Rhodothermales</taxon>
        <taxon>Rubricoccaceae</taxon>
        <taxon>Rubrivirga</taxon>
    </lineage>
</organism>
<dbReference type="Proteomes" id="UP000216339">
    <property type="component" value="Unassembled WGS sequence"/>
</dbReference>
<dbReference type="AlphaFoldDB" id="A0A271J4C5"/>
<evidence type="ECO:0000256" key="9">
    <source>
        <dbReference type="ARBA" id="ARBA00022679"/>
    </source>
</evidence>
<dbReference type="EMBL" id="MQWD01000001">
    <property type="protein sequence ID" value="PAP78293.1"/>
    <property type="molecule type" value="Genomic_DNA"/>
</dbReference>
<comment type="cofactor">
    <cofactor evidence="2">
        <name>[4Fe-4S] cluster</name>
        <dbReference type="ChEBI" id="CHEBI:49883"/>
    </cofactor>
</comment>
<dbReference type="InterPro" id="IPR050482">
    <property type="entry name" value="Sensor_HK_TwoCompSys"/>
</dbReference>
<evidence type="ECO:0000256" key="8">
    <source>
        <dbReference type="ARBA" id="ARBA00022553"/>
    </source>
</evidence>
<dbReference type="Gene3D" id="3.30.565.10">
    <property type="entry name" value="Histidine kinase-like ATPase, C-terminal domain"/>
    <property type="match status" value="1"/>
</dbReference>
<dbReference type="InterPro" id="IPR004358">
    <property type="entry name" value="Sig_transdc_His_kin-like_C"/>
</dbReference>
<keyword evidence="6" id="KW-0004">4Fe-4S</keyword>
<dbReference type="GO" id="GO:0005524">
    <property type="term" value="F:ATP binding"/>
    <property type="evidence" value="ECO:0007669"/>
    <property type="project" value="UniProtKB-KW"/>
</dbReference>
<comment type="catalytic activity">
    <reaction evidence="1">
        <text>ATP + protein L-histidine = ADP + protein N-phospho-L-histidine.</text>
        <dbReference type="EC" id="2.7.13.3"/>
    </reaction>
</comment>
<gene>
    <name evidence="20" type="ORF">BSZ37_18610</name>
</gene>
<comment type="caution">
    <text evidence="20">The sequence shown here is derived from an EMBL/GenBank/DDBJ whole genome shotgun (WGS) entry which is preliminary data.</text>
</comment>
<protein>
    <recommendedName>
        <fullName evidence="5">Oxygen sensor histidine kinase NreB</fullName>
        <ecNumber evidence="4">2.7.13.3</ecNumber>
    </recommendedName>
    <alternativeName>
        <fullName evidence="18">Nitrogen regulation protein B</fullName>
    </alternativeName>
</protein>
<evidence type="ECO:0000256" key="10">
    <source>
        <dbReference type="ARBA" id="ARBA00022723"/>
    </source>
</evidence>
<dbReference type="Gene3D" id="1.20.5.1930">
    <property type="match status" value="1"/>
</dbReference>
<evidence type="ECO:0000256" key="6">
    <source>
        <dbReference type="ARBA" id="ARBA00022485"/>
    </source>
</evidence>
<dbReference type="RefSeq" id="WP_095511979.1">
    <property type="nucleotide sequence ID" value="NZ_MQWD01000001.1"/>
</dbReference>
<name>A0A271J4C5_9BACT</name>
<dbReference type="GO" id="GO:0005737">
    <property type="term" value="C:cytoplasm"/>
    <property type="evidence" value="ECO:0007669"/>
    <property type="project" value="UniProtKB-SubCell"/>
</dbReference>
<evidence type="ECO:0000256" key="2">
    <source>
        <dbReference type="ARBA" id="ARBA00001966"/>
    </source>
</evidence>
<evidence type="ECO:0000256" key="14">
    <source>
        <dbReference type="ARBA" id="ARBA00023004"/>
    </source>
</evidence>
<comment type="function">
    <text evidence="17">Member of the two-component regulatory system NreB/NreC involved in the control of dissimilatory nitrate/nitrite reduction in response to oxygen. NreB functions as a direct oxygen sensor histidine kinase which is autophosphorylated, in the absence of oxygen, probably at the conserved histidine residue, and transfers its phosphate group probably to a conserved aspartate residue of NreC. NreB/NreC activates the expression of the nitrate (narGHJI) and nitrite (nir) reductase operons, as well as the putative nitrate transporter gene narT.</text>
</comment>
<evidence type="ECO:0000256" key="13">
    <source>
        <dbReference type="ARBA" id="ARBA00022840"/>
    </source>
</evidence>
<evidence type="ECO:0000256" key="16">
    <source>
        <dbReference type="ARBA" id="ARBA00023014"/>
    </source>
</evidence>
<dbReference type="SMART" id="SM00387">
    <property type="entry name" value="HATPase_c"/>
    <property type="match status" value="1"/>
</dbReference>
<keyword evidence="12" id="KW-0418">Kinase</keyword>
<dbReference type="InterPro" id="IPR005467">
    <property type="entry name" value="His_kinase_dom"/>
</dbReference>
<evidence type="ECO:0000256" key="1">
    <source>
        <dbReference type="ARBA" id="ARBA00000085"/>
    </source>
</evidence>
<keyword evidence="14" id="KW-0408">Iron</keyword>
<dbReference type="GO" id="GO:0016020">
    <property type="term" value="C:membrane"/>
    <property type="evidence" value="ECO:0007669"/>
    <property type="project" value="InterPro"/>
</dbReference>
<reference evidence="20 21" key="1">
    <citation type="submission" date="2016-11" db="EMBL/GenBank/DDBJ databases">
        <title>Study of marine rhodopsin-containing bacteria.</title>
        <authorList>
            <person name="Yoshizawa S."/>
            <person name="Kumagai Y."/>
            <person name="Kogure K."/>
        </authorList>
    </citation>
    <scope>NUCLEOTIDE SEQUENCE [LARGE SCALE GENOMIC DNA]</scope>
    <source>
        <strain evidence="20 21">SAORIC-28</strain>
    </source>
</reference>
<evidence type="ECO:0000256" key="18">
    <source>
        <dbReference type="ARBA" id="ARBA00030800"/>
    </source>
</evidence>
<dbReference type="CDD" id="cd16917">
    <property type="entry name" value="HATPase_UhpB-NarQ-NarX-like"/>
    <property type="match status" value="1"/>
</dbReference>
<evidence type="ECO:0000259" key="19">
    <source>
        <dbReference type="PROSITE" id="PS50109"/>
    </source>
</evidence>
<keyword evidence="11" id="KW-0547">Nucleotide-binding</keyword>
<evidence type="ECO:0000256" key="17">
    <source>
        <dbReference type="ARBA" id="ARBA00024827"/>
    </source>
</evidence>
<keyword evidence="10" id="KW-0479">Metal-binding</keyword>
<dbReference type="GO" id="GO:0046872">
    <property type="term" value="F:metal ion binding"/>
    <property type="evidence" value="ECO:0007669"/>
    <property type="project" value="UniProtKB-KW"/>
</dbReference>
<dbReference type="InterPro" id="IPR036890">
    <property type="entry name" value="HATPase_C_sf"/>
</dbReference>
<dbReference type="GO" id="GO:0046983">
    <property type="term" value="F:protein dimerization activity"/>
    <property type="evidence" value="ECO:0007669"/>
    <property type="project" value="InterPro"/>
</dbReference>
<dbReference type="OrthoDB" id="9760839at2"/>